<comment type="caution">
    <text evidence="2">The sequence shown here is derived from an EMBL/GenBank/DDBJ whole genome shotgun (WGS) entry which is preliminary data.</text>
</comment>
<protein>
    <recommendedName>
        <fullName evidence="1">NYN domain-containing protein</fullName>
    </recommendedName>
</protein>
<sequence length="48" mass="5486">GVMFTHINEFAREGAYEKAIIVSGDNIFVQVVRELKNLNVDVEVWSFT</sequence>
<reference evidence="2" key="1">
    <citation type="journal article" date="2014" name="Front. Microbiol.">
        <title>High frequency of phylogenetically diverse reductive dehalogenase-homologous genes in deep subseafloor sedimentary metagenomes.</title>
        <authorList>
            <person name="Kawai M."/>
            <person name="Futagami T."/>
            <person name="Toyoda A."/>
            <person name="Takaki Y."/>
            <person name="Nishi S."/>
            <person name="Hori S."/>
            <person name="Arai W."/>
            <person name="Tsubouchi T."/>
            <person name="Morono Y."/>
            <person name="Uchiyama I."/>
            <person name="Ito T."/>
            <person name="Fujiyama A."/>
            <person name="Inagaki F."/>
            <person name="Takami H."/>
        </authorList>
    </citation>
    <scope>NUCLEOTIDE SEQUENCE</scope>
    <source>
        <strain evidence="2">Expedition CK06-06</strain>
    </source>
</reference>
<dbReference type="Gene3D" id="3.40.50.1010">
    <property type="entry name" value="5'-nuclease"/>
    <property type="match status" value="1"/>
</dbReference>
<dbReference type="GO" id="GO:0004540">
    <property type="term" value="F:RNA nuclease activity"/>
    <property type="evidence" value="ECO:0007669"/>
    <property type="project" value="InterPro"/>
</dbReference>
<evidence type="ECO:0000259" key="1">
    <source>
        <dbReference type="Pfam" id="PF01936"/>
    </source>
</evidence>
<feature type="non-terminal residue" evidence="2">
    <location>
        <position position="1"/>
    </location>
</feature>
<accession>X1FBX4</accession>
<name>X1FBX4_9ZZZZ</name>
<feature type="non-terminal residue" evidence="2">
    <location>
        <position position="48"/>
    </location>
</feature>
<dbReference type="EMBL" id="BART01041951">
    <property type="protein sequence ID" value="GAH30040.1"/>
    <property type="molecule type" value="Genomic_DNA"/>
</dbReference>
<feature type="domain" description="NYN" evidence="1">
    <location>
        <begin position="3"/>
        <end position="47"/>
    </location>
</feature>
<dbReference type="AlphaFoldDB" id="X1FBX4"/>
<evidence type="ECO:0000313" key="2">
    <source>
        <dbReference type="EMBL" id="GAH30040.1"/>
    </source>
</evidence>
<gene>
    <name evidence="2" type="ORF">S01H4_67083</name>
</gene>
<dbReference type="Pfam" id="PF01936">
    <property type="entry name" value="NYN"/>
    <property type="match status" value="1"/>
</dbReference>
<organism evidence="2">
    <name type="scientific">marine sediment metagenome</name>
    <dbReference type="NCBI Taxonomy" id="412755"/>
    <lineage>
        <taxon>unclassified sequences</taxon>
        <taxon>metagenomes</taxon>
        <taxon>ecological metagenomes</taxon>
    </lineage>
</organism>
<proteinExistence type="predicted"/>
<dbReference type="InterPro" id="IPR021139">
    <property type="entry name" value="NYN"/>
</dbReference>